<gene>
    <name evidence="3" type="ORF">EDC28_10618</name>
</gene>
<name>A0A3N1PBK0_9GAMM</name>
<dbReference type="InterPro" id="IPR050425">
    <property type="entry name" value="NAD(P)_dehydrat-like"/>
</dbReference>
<dbReference type="InterPro" id="IPR036291">
    <property type="entry name" value="NAD(P)-bd_dom_sf"/>
</dbReference>
<keyword evidence="4" id="KW-1185">Reference proteome</keyword>
<dbReference type="EMBL" id="RJUL01000006">
    <property type="protein sequence ID" value="ROQ24771.1"/>
    <property type="molecule type" value="Genomic_DNA"/>
</dbReference>
<dbReference type="InterPro" id="IPR001509">
    <property type="entry name" value="Epimerase_deHydtase"/>
</dbReference>
<dbReference type="Pfam" id="PF01370">
    <property type="entry name" value="Epimerase"/>
    <property type="match status" value="1"/>
</dbReference>
<dbReference type="STRING" id="584787.GCA_001247655_01115"/>
<dbReference type="Gene3D" id="3.40.50.720">
    <property type="entry name" value="NAD(P)-binding Rossmann-like Domain"/>
    <property type="match status" value="1"/>
</dbReference>
<sequence length="354" mass="38789">MFNIDKSQPVMVTGATGYVAGWLIKRLLDEGLAVHGTVRHLANKARLQYLYDLAEQSPGQLQLFEADLLKEGSFDAAAAGCAVVFHTASPFTSQVSDPALDLIQPALEGTRNVLRAVERTASVKRVVLTSSCAAIYADNIDLKEKGLSAFDESVWNTTANISHQAYSYSKTLAEREAWALHDTQQRWQLVVVNPSLVMGPGIKADATSESFNLIKQLGDGTMKVGVPNWPLGVVDVRDLAEAHLAAAFTPEARGRYVISGHDASFMALAEALVPRFGDKFALPRRTLPKWLVWLAAPFADKALTRAMISRNVGYPWHGDNRKSVRELGMQYRSLEETMNDFFAQLVASGAVQAR</sequence>
<proteinExistence type="predicted"/>
<dbReference type="Proteomes" id="UP000268033">
    <property type="component" value="Unassembled WGS sequence"/>
</dbReference>
<dbReference type="PANTHER" id="PTHR10366:SF852">
    <property type="entry name" value="CINNAMOYL-COA REDUCTASE CAD2"/>
    <property type="match status" value="1"/>
</dbReference>
<dbReference type="GO" id="GO:0016616">
    <property type="term" value="F:oxidoreductase activity, acting on the CH-OH group of donors, NAD or NADP as acceptor"/>
    <property type="evidence" value="ECO:0007669"/>
    <property type="project" value="TreeGrafter"/>
</dbReference>
<accession>A0A3N1PBK0</accession>
<dbReference type="SUPFAM" id="SSF51735">
    <property type="entry name" value="NAD(P)-binding Rossmann-fold domains"/>
    <property type="match status" value="1"/>
</dbReference>
<organism evidence="3 4">
    <name type="scientific">Gallaecimonas pentaromativorans</name>
    <dbReference type="NCBI Taxonomy" id="584787"/>
    <lineage>
        <taxon>Bacteria</taxon>
        <taxon>Pseudomonadati</taxon>
        <taxon>Pseudomonadota</taxon>
        <taxon>Gammaproteobacteria</taxon>
        <taxon>Enterobacterales</taxon>
        <taxon>Gallaecimonadaceae</taxon>
        <taxon>Gallaecimonas</taxon>
    </lineage>
</organism>
<dbReference type="AlphaFoldDB" id="A0A3N1PBK0"/>
<keyword evidence="1" id="KW-0560">Oxidoreductase</keyword>
<dbReference type="FunFam" id="3.40.50.720:FF:000336">
    <property type="entry name" value="Aldehyde reductase"/>
    <property type="match status" value="1"/>
</dbReference>
<dbReference type="RefSeq" id="WP_123421711.1">
    <property type="nucleotide sequence ID" value="NZ_RJUL01000006.1"/>
</dbReference>
<evidence type="ECO:0000313" key="3">
    <source>
        <dbReference type="EMBL" id="ROQ24771.1"/>
    </source>
</evidence>
<protein>
    <submittedName>
        <fullName evidence="3">Dihydroflavonol-4-reductase</fullName>
    </submittedName>
</protein>
<comment type="caution">
    <text evidence="3">The sequence shown here is derived from an EMBL/GenBank/DDBJ whole genome shotgun (WGS) entry which is preliminary data.</text>
</comment>
<evidence type="ECO:0000313" key="4">
    <source>
        <dbReference type="Proteomes" id="UP000268033"/>
    </source>
</evidence>
<dbReference type="PANTHER" id="PTHR10366">
    <property type="entry name" value="NAD DEPENDENT EPIMERASE/DEHYDRATASE"/>
    <property type="match status" value="1"/>
</dbReference>
<evidence type="ECO:0000259" key="2">
    <source>
        <dbReference type="Pfam" id="PF01370"/>
    </source>
</evidence>
<feature type="domain" description="NAD-dependent epimerase/dehydratase" evidence="2">
    <location>
        <begin position="10"/>
        <end position="252"/>
    </location>
</feature>
<evidence type="ECO:0000256" key="1">
    <source>
        <dbReference type="ARBA" id="ARBA00023002"/>
    </source>
</evidence>
<reference evidence="3 4" key="1">
    <citation type="submission" date="2018-11" db="EMBL/GenBank/DDBJ databases">
        <title>Genomic Encyclopedia of Type Strains, Phase IV (KMG-IV): sequencing the most valuable type-strain genomes for metagenomic binning, comparative biology and taxonomic classification.</title>
        <authorList>
            <person name="Goeker M."/>
        </authorList>
    </citation>
    <scope>NUCLEOTIDE SEQUENCE [LARGE SCALE GENOMIC DNA]</scope>
    <source>
        <strain evidence="3 4">DSM 21945</strain>
    </source>
</reference>